<evidence type="ECO:0000256" key="10">
    <source>
        <dbReference type="ARBA" id="ARBA00048848"/>
    </source>
</evidence>
<evidence type="ECO:0000256" key="7">
    <source>
        <dbReference type="ARBA" id="ARBA00026111"/>
    </source>
</evidence>
<evidence type="ECO:0000256" key="3">
    <source>
        <dbReference type="ARBA" id="ARBA00022829"/>
    </source>
</evidence>
<proteinExistence type="evidence at transcript level"/>
<comment type="catalytic activity">
    <reaction evidence="10">
        <text>N-terminal L-methionyl-[transmembrane protein] + acetyl-CoA = N-terminal N(alpha)-acetyl-L-methionyl-[transmembrane protein] + CoA + H(+)</text>
        <dbReference type="Rhea" id="RHEA:50604"/>
        <dbReference type="Rhea" id="RHEA-COMP:12745"/>
        <dbReference type="Rhea" id="RHEA-COMP:12746"/>
        <dbReference type="ChEBI" id="CHEBI:15378"/>
        <dbReference type="ChEBI" id="CHEBI:57287"/>
        <dbReference type="ChEBI" id="CHEBI:57288"/>
        <dbReference type="ChEBI" id="CHEBI:64731"/>
        <dbReference type="ChEBI" id="CHEBI:133414"/>
        <dbReference type="EC" id="2.3.1.259"/>
    </reaction>
</comment>
<dbReference type="GO" id="GO:0120518">
    <property type="term" value="F:protein N-terminal-methionine acetyltransferase activity"/>
    <property type="evidence" value="ECO:0007669"/>
    <property type="project" value="UniProtKB-EC"/>
</dbReference>
<dbReference type="CDD" id="cd04301">
    <property type="entry name" value="NAT_SF"/>
    <property type="match status" value="1"/>
</dbReference>
<evidence type="ECO:0000259" key="11">
    <source>
        <dbReference type="PROSITE" id="PS51186"/>
    </source>
</evidence>
<dbReference type="SUPFAM" id="SSF55729">
    <property type="entry name" value="Acyl-CoA N-acyltransferases (Nat)"/>
    <property type="match status" value="1"/>
</dbReference>
<gene>
    <name evidence="12" type="primary">EOG090X0BM0</name>
</gene>
<comment type="similarity">
    <text evidence="6">Belongs to the acetyltransferase family. NAA60 subfamily.</text>
</comment>
<dbReference type="InterPro" id="IPR016181">
    <property type="entry name" value="Acyl_CoA_acyltransferase"/>
</dbReference>
<reference evidence="12" key="1">
    <citation type="submission" date="2018-08" db="EMBL/GenBank/DDBJ databases">
        <authorList>
            <person name="Cornetti L."/>
        </authorList>
    </citation>
    <scope>NUCLEOTIDE SEQUENCE</scope>
    <source>
        <strain evidence="12">OM-SAIQ-clone2</strain>
    </source>
</reference>
<evidence type="ECO:0000256" key="8">
    <source>
        <dbReference type="ARBA" id="ARBA00026144"/>
    </source>
</evidence>
<keyword evidence="3" id="KW-0159">Chromosome partition</keyword>
<organism evidence="12">
    <name type="scientific">Simocephalus serrulatus</name>
    <dbReference type="NCBI Taxonomy" id="117539"/>
    <lineage>
        <taxon>Eukaryota</taxon>
        <taxon>Metazoa</taxon>
        <taxon>Ecdysozoa</taxon>
        <taxon>Arthropoda</taxon>
        <taxon>Crustacea</taxon>
        <taxon>Branchiopoda</taxon>
        <taxon>Diplostraca</taxon>
        <taxon>Cladocera</taxon>
        <taxon>Anomopoda</taxon>
        <taxon>Daphniidae</taxon>
        <taxon>Simocephalus</taxon>
    </lineage>
</organism>
<evidence type="ECO:0000313" key="12">
    <source>
        <dbReference type="EMBL" id="SVE94446.1"/>
    </source>
</evidence>
<accession>A0A4Y7NP99</accession>
<dbReference type="FunFam" id="3.40.630.30:FF:000092">
    <property type="entry name" value="N-alpha-acetyltransferase 60 isoform X1"/>
    <property type="match status" value="1"/>
</dbReference>
<dbReference type="EMBL" id="LR024827">
    <property type="protein sequence ID" value="SVE94446.1"/>
    <property type="molecule type" value="mRNA"/>
</dbReference>
<evidence type="ECO:0000256" key="9">
    <source>
        <dbReference type="ARBA" id="ARBA00048017"/>
    </source>
</evidence>
<dbReference type="EC" id="2.3.1.259" evidence="7"/>
<dbReference type="GO" id="GO:0007059">
    <property type="term" value="P:chromosome segregation"/>
    <property type="evidence" value="ECO:0007669"/>
    <property type="project" value="UniProtKB-KW"/>
</dbReference>
<dbReference type="AlphaFoldDB" id="A0A4Y7NP99"/>
<feature type="domain" description="N-acetyltransferase" evidence="11">
    <location>
        <begin position="138"/>
        <end position="307"/>
    </location>
</feature>
<dbReference type="InterPro" id="IPR045141">
    <property type="entry name" value="NAA60-like"/>
</dbReference>
<dbReference type="Pfam" id="PF00583">
    <property type="entry name" value="Acetyltransf_1"/>
    <property type="match status" value="1"/>
</dbReference>
<evidence type="ECO:0000256" key="1">
    <source>
        <dbReference type="ARBA" id="ARBA00013184"/>
    </source>
</evidence>
<sequence>MSDDSLGCGFPSGSGAVDSVISVPMTASALLQYRLVGMTTMNPQDLAQQLDPNYLKVAPWKLWKVNLNQSEPNGVINKGLLQRLAVDRSSGSLTDGQTRALETRLRNFTRYLGSKDSNRDHDTTVQYMNPLFTSTADLQLRFLCPSDLEQVKDLCKEWFPIQYPETWYRDITSDPRFYSLAAVYQSKLVGLLIAEVKRTDAINKEDKGILDTRMHSNCTVGYILSLGVCSSFRRQGVASLLLDSFLTHVTQIENQICKAIYLHVLTMNSAAIRFYEKHYFRLHSFLPYYYSVDGKCKDGFTYVLYINGGHPPWGLLYPFQNKNLSYLV</sequence>
<dbReference type="Gene3D" id="3.40.630.30">
    <property type="match status" value="1"/>
</dbReference>
<comment type="catalytic activity">
    <reaction evidence="9">
        <text>L-lysyl-[protein] + acetyl-CoA = N(6)-acetyl-L-lysyl-[protein] + CoA + H(+)</text>
        <dbReference type="Rhea" id="RHEA:45948"/>
        <dbReference type="Rhea" id="RHEA-COMP:9752"/>
        <dbReference type="Rhea" id="RHEA-COMP:10731"/>
        <dbReference type="ChEBI" id="CHEBI:15378"/>
        <dbReference type="ChEBI" id="CHEBI:29969"/>
        <dbReference type="ChEBI" id="CHEBI:57287"/>
        <dbReference type="ChEBI" id="CHEBI:57288"/>
        <dbReference type="ChEBI" id="CHEBI:61930"/>
        <dbReference type="EC" id="2.3.1.48"/>
    </reaction>
</comment>
<dbReference type="InterPro" id="IPR000182">
    <property type="entry name" value="GNAT_dom"/>
</dbReference>
<dbReference type="PROSITE" id="PS51186">
    <property type="entry name" value="GNAT"/>
    <property type="match status" value="1"/>
</dbReference>
<name>A0A4Y7NP99_9CRUS</name>
<evidence type="ECO:0000256" key="2">
    <source>
        <dbReference type="ARBA" id="ARBA00022679"/>
    </source>
</evidence>
<keyword evidence="5" id="KW-0012">Acyltransferase</keyword>
<dbReference type="EC" id="2.3.1.48" evidence="1"/>
<keyword evidence="4" id="KW-0156">Chromatin regulator</keyword>
<dbReference type="PANTHER" id="PTHR14744">
    <property type="entry name" value="N-ALPHA-ACETYLTRANSFERASE 60"/>
    <property type="match status" value="1"/>
</dbReference>
<protein>
    <recommendedName>
        <fullName evidence="8">N-alpha-acetyltransferase 60</fullName>
        <ecNumber evidence="7">2.3.1.259</ecNumber>
        <ecNumber evidence="1">2.3.1.48</ecNumber>
    </recommendedName>
</protein>
<dbReference type="GO" id="GO:0000139">
    <property type="term" value="C:Golgi membrane"/>
    <property type="evidence" value="ECO:0007669"/>
    <property type="project" value="TreeGrafter"/>
</dbReference>
<evidence type="ECO:0000256" key="4">
    <source>
        <dbReference type="ARBA" id="ARBA00022853"/>
    </source>
</evidence>
<dbReference type="GO" id="GO:0004402">
    <property type="term" value="F:histone acetyltransferase activity"/>
    <property type="evidence" value="ECO:0007669"/>
    <property type="project" value="TreeGrafter"/>
</dbReference>
<evidence type="ECO:0000256" key="6">
    <source>
        <dbReference type="ARBA" id="ARBA00025774"/>
    </source>
</evidence>
<evidence type="ECO:0000256" key="5">
    <source>
        <dbReference type="ARBA" id="ARBA00023315"/>
    </source>
</evidence>
<dbReference type="PANTHER" id="PTHR14744:SF15">
    <property type="entry name" value="N-ALPHA-ACETYLTRANSFERASE 60"/>
    <property type="match status" value="1"/>
</dbReference>
<keyword evidence="2" id="KW-0808">Transferase</keyword>